<evidence type="ECO:0000313" key="10">
    <source>
        <dbReference type="EMBL" id="PAA89853.1"/>
    </source>
</evidence>
<dbReference type="GO" id="GO:0050577">
    <property type="term" value="F:GDP-L-fucose synthase activity"/>
    <property type="evidence" value="ECO:0007669"/>
    <property type="project" value="UniProtKB-EC"/>
</dbReference>
<protein>
    <recommendedName>
        <fullName evidence="4">GDP-L-fucose synthase</fullName>
        <ecNumber evidence="4">1.1.1.271</ecNumber>
    </recommendedName>
    <alternativeName>
        <fullName evidence="8">GDP-4-keto-6-deoxy-D-mannose-3,5-epimerase-4-reductase</fullName>
    </alternativeName>
</protein>
<dbReference type="OrthoDB" id="202470at2759"/>
<keyword evidence="11" id="KW-1185">Reference proteome</keyword>
<dbReference type="GO" id="GO:0016853">
    <property type="term" value="F:isomerase activity"/>
    <property type="evidence" value="ECO:0007669"/>
    <property type="project" value="UniProtKB-KW"/>
</dbReference>
<dbReference type="STRING" id="282301.A0A267GUZ6"/>
<dbReference type="EC" id="1.1.1.271" evidence="4"/>
<comment type="caution">
    <text evidence="10">The sequence shown here is derived from an EMBL/GenBank/DDBJ whole genome shotgun (WGS) entry which is preliminary data.</text>
</comment>
<comment type="similarity">
    <text evidence="3">Belongs to the NAD(P)-dependent epimerase/dehydratase family. Fucose synthase subfamily.</text>
</comment>
<reference evidence="10 11" key="1">
    <citation type="submission" date="2017-06" db="EMBL/GenBank/DDBJ databases">
        <title>A platform for efficient transgenesis in Macrostomum lignano, a flatworm model organism for stem cell research.</title>
        <authorList>
            <person name="Berezikov E."/>
        </authorList>
    </citation>
    <scope>NUCLEOTIDE SEQUENCE [LARGE SCALE GENOMIC DNA]</scope>
    <source>
        <strain evidence="10">DV1</strain>
        <tissue evidence="10">Whole organism</tissue>
    </source>
</reference>
<dbReference type="CDD" id="cd05239">
    <property type="entry name" value="GDP_FS_SDR_e"/>
    <property type="match status" value="1"/>
</dbReference>
<dbReference type="Proteomes" id="UP000215902">
    <property type="component" value="Unassembled WGS sequence"/>
</dbReference>
<evidence type="ECO:0000256" key="1">
    <source>
        <dbReference type="ARBA" id="ARBA00002870"/>
    </source>
</evidence>
<dbReference type="AlphaFoldDB" id="A0A267GUZ6"/>
<proteinExistence type="inferred from homology"/>
<dbReference type="PANTHER" id="PTHR43238">
    <property type="entry name" value="GDP-L-FUCOSE SYNTHASE"/>
    <property type="match status" value="1"/>
</dbReference>
<accession>A0A267GUZ6</accession>
<dbReference type="EMBL" id="NIVC01000135">
    <property type="protein sequence ID" value="PAA89853.1"/>
    <property type="molecule type" value="Genomic_DNA"/>
</dbReference>
<evidence type="ECO:0000256" key="5">
    <source>
        <dbReference type="ARBA" id="ARBA00022857"/>
    </source>
</evidence>
<evidence type="ECO:0000256" key="4">
    <source>
        <dbReference type="ARBA" id="ARBA00012371"/>
    </source>
</evidence>
<dbReference type="GO" id="GO:0042351">
    <property type="term" value="P:'de novo' GDP-L-fucose biosynthetic process"/>
    <property type="evidence" value="ECO:0007669"/>
    <property type="project" value="UniProtKB-UniPathway"/>
</dbReference>
<evidence type="ECO:0000313" key="11">
    <source>
        <dbReference type="Proteomes" id="UP000215902"/>
    </source>
</evidence>
<dbReference type="InterPro" id="IPR001509">
    <property type="entry name" value="Epimerase_deHydtase"/>
</dbReference>
<comment type="pathway">
    <text evidence="2">Nucleotide-sugar biosynthesis; GDP-L-fucose biosynthesis via de novo pathway; GDP-L-fucose from GDP-alpha-D-mannose: step 2/2.</text>
</comment>
<evidence type="ECO:0000256" key="7">
    <source>
        <dbReference type="ARBA" id="ARBA00023235"/>
    </source>
</evidence>
<feature type="domain" description="NAD-dependent epimerase/dehydratase" evidence="9">
    <location>
        <begin position="14"/>
        <end position="243"/>
    </location>
</feature>
<organism evidence="10 11">
    <name type="scientific">Macrostomum lignano</name>
    <dbReference type="NCBI Taxonomy" id="282301"/>
    <lineage>
        <taxon>Eukaryota</taxon>
        <taxon>Metazoa</taxon>
        <taxon>Spiralia</taxon>
        <taxon>Lophotrochozoa</taxon>
        <taxon>Platyhelminthes</taxon>
        <taxon>Rhabditophora</taxon>
        <taxon>Macrostomorpha</taxon>
        <taxon>Macrostomida</taxon>
        <taxon>Macrostomidae</taxon>
        <taxon>Macrostomum</taxon>
    </lineage>
</organism>
<name>A0A267GUZ6_9PLAT</name>
<keyword evidence="7" id="KW-0413">Isomerase</keyword>
<comment type="function">
    <text evidence="1">Catalyzes the two-step NADP-dependent conversion of GDP-4-dehydro-6-deoxy-D-mannose to GDP-fucose, involving an epimerase and a reductase reaction.</text>
</comment>
<dbReference type="InterPro" id="IPR036291">
    <property type="entry name" value="NAD(P)-bd_dom_sf"/>
</dbReference>
<evidence type="ECO:0000259" key="9">
    <source>
        <dbReference type="Pfam" id="PF01370"/>
    </source>
</evidence>
<dbReference type="InterPro" id="IPR028614">
    <property type="entry name" value="GDP_fucose/colitose_synth"/>
</dbReference>
<keyword evidence="5" id="KW-0521">NADP</keyword>
<evidence type="ECO:0000256" key="2">
    <source>
        <dbReference type="ARBA" id="ARBA00004883"/>
    </source>
</evidence>
<evidence type="ECO:0000256" key="3">
    <source>
        <dbReference type="ARBA" id="ARBA00005959"/>
    </source>
</evidence>
<evidence type="ECO:0000256" key="6">
    <source>
        <dbReference type="ARBA" id="ARBA00023002"/>
    </source>
</evidence>
<dbReference type="HAMAP" id="MF_00956">
    <property type="entry name" value="GDP_fucose_synth"/>
    <property type="match status" value="1"/>
</dbReference>
<dbReference type="UniPathway" id="UPA00128">
    <property type="reaction ID" value="UER00191"/>
</dbReference>
<dbReference type="Gene3D" id="3.40.50.720">
    <property type="entry name" value="NAD(P)-binding Rossmann-like Domain"/>
    <property type="match status" value="1"/>
</dbReference>
<evidence type="ECO:0000256" key="8">
    <source>
        <dbReference type="ARBA" id="ARBA00032995"/>
    </source>
</evidence>
<dbReference type="Pfam" id="PF01370">
    <property type="entry name" value="Epimerase"/>
    <property type="match status" value="1"/>
</dbReference>
<dbReference type="SUPFAM" id="SSF51735">
    <property type="entry name" value="NAD(P)-binding Rossmann-fold domains"/>
    <property type="match status" value="1"/>
</dbReference>
<dbReference type="Gene3D" id="3.90.25.10">
    <property type="entry name" value="UDP-galactose 4-epimerase, domain 1"/>
    <property type="match status" value="1"/>
</dbReference>
<sequence>KMSTPEVQTNKKTILVTGGSGLVGQGIRHAVEVLGEGLPDENWLYMSSKDADLSDSAATLAFFEKVRPAQVIHLAAMVGGLFKNMRANLDFFRLNMAINDNVLAACHRTGVTKVVSCLSTCIFPDKTSYPIDETMVHNGPPHSSNYGYSYSKRMLDVMNRAYRDQHGRLYTSVVPTNVFGPHDNFSIEDGHVLPGLIHKAYLAKANNQPLTVWGTGAPLRQFIYSHDLGRLIVWTLRHYNEVDPLILSVDERDEISIRQAAELVAQAMNLPASQLQFDTSKADGQFKKTASNAKLRKLLSGTDFQFTPIEQAVQDTCQWFRENYATARK</sequence>
<feature type="non-terminal residue" evidence="10">
    <location>
        <position position="1"/>
    </location>
</feature>
<keyword evidence="6" id="KW-0560">Oxidoreductase</keyword>
<dbReference type="PANTHER" id="PTHR43238:SF1">
    <property type="entry name" value="GDP-L-FUCOSE SYNTHASE"/>
    <property type="match status" value="1"/>
</dbReference>
<gene>
    <name evidence="10" type="ORF">BOX15_Mlig021335g2</name>
</gene>